<proteinExistence type="inferred from homology"/>
<dbReference type="EMBL" id="MF101419">
    <property type="protein sequence ID" value="ARW61656.1"/>
    <property type="molecule type" value="Genomic_DNA"/>
</dbReference>
<keyword evidence="3 5" id="KW-0648">Protein biosynthesis</keyword>
<evidence type="ECO:0000256" key="4">
    <source>
        <dbReference type="ARBA" id="ARBA00025453"/>
    </source>
</evidence>
<dbReference type="PANTHER" id="PTHR11741:SF10">
    <property type="entry name" value="POLYPROTEIN OF EF-TS, CHLOROPLASTIC"/>
    <property type="match status" value="1"/>
</dbReference>
<reference evidence="8" key="1">
    <citation type="journal article" date="2017" name="J. Phycol.">
        <title>Analysis of chloroplast genomes and a supermatrix inform reclassification of the Rhodomelaceae (Rhodophyta).</title>
        <authorList>
            <person name="Diaz-Tapia P."/>
            <person name="Maggs C.A."/>
            <person name="West J.A."/>
            <person name="Verbruggen H."/>
        </authorList>
    </citation>
    <scope>NUCLEOTIDE SEQUENCE</scope>
    <source>
        <strain evidence="8">JW3660</strain>
    </source>
</reference>
<dbReference type="GO" id="GO:0003746">
    <property type="term" value="F:translation elongation factor activity"/>
    <property type="evidence" value="ECO:0007669"/>
    <property type="project" value="UniProtKB-UniRule"/>
</dbReference>
<dbReference type="Gene3D" id="3.30.479.20">
    <property type="entry name" value="Elongation factor Ts, dimerisation domain"/>
    <property type="match status" value="1"/>
</dbReference>
<evidence type="ECO:0000256" key="2">
    <source>
        <dbReference type="ARBA" id="ARBA00022768"/>
    </source>
</evidence>
<dbReference type="CDD" id="cd14275">
    <property type="entry name" value="UBA_EF-Ts"/>
    <property type="match status" value="1"/>
</dbReference>
<dbReference type="Gene3D" id="1.10.8.10">
    <property type="entry name" value="DNA helicase RuvA subunit, C-terminal domain"/>
    <property type="match status" value="1"/>
</dbReference>
<name>A0A1Z1M6L8_BOSMO</name>
<comment type="subcellular location">
    <subcellularLocation>
        <location evidence="6">Mitochondrion</location>
    </subcellularLocation>
    <subcellularLocation>
        <location evidence="5">Plastid</location>
        <location evidence="5">Chloroplast</location>
    </subcellularLocation>
</comment>
<keyword evidence="8" id="KW-0934">Plastid</keyword>
<evidence type="ECO:0000259" key="7">
    <source>
        <dbReference type="Pfam" id="PF00889"/>
    </source>
</evidence>
<dbReference type="NCBIfam" id="TIGR00116">
    <property type="entry name" value="tsf"/>
    <property type="match status" value="1"/>
</dbReference>
<dbReference type="InterPro" id="IPR001816">
    <property type="entry name" value="Transl_elong_EFTs/EF1B"/>
</dbReference>
<dbReference type="InterPro" id="IPR018101">
    <property type="entry name" value="Transl_elong_Ts_CS"/>
</dbReference>
<organism evidence="8">
    <name type="scientific">Bostrychia moritziana</name>
    <name type="common">Red alga</name>
    <name type="synonym">Polysiphonia moritziana</name>
    <dbReference type="NCBI Taxonomy" id="103713"/>
    <lineage>
        <taxon>Eukaryota</taxon>
        <taxon>Rhodophyta</taxon>
        <taxon>Florideophyceae</taxon>
        <taxon>Rhodymeniophycidae</taxon>
        <taxon>Ceramiales</taxon>
        <taxon>Rhodomelaceae</taxon>
        <taxon>Bostrychia</taxon>
    </lineage>
</organism>
<dbReference type="InterPro" id="IPR009060">
    <property type="entry name" value="UBA-like_sf"/>
</dbReference>
<dbReference type="FunFam" id="1.10.8.10:FF:000001">
    <property type="entry name" value="Elongation factor Ts"/>
    <property type="match status" value="1"/>
</dbReference>
<evidence type="ECO:0000256" key="5">
    <source>
        <dbReference type="HAMAP-Rule" id="MF_00050"/>
    </source>
</evidence>
<accession>A0A1Z1M6L8</accession>
<dbReference type="SUPFAM" id="SSF46934">
    <property type="entry name" value="UBA-like"/>
    <property type="match status" value="1"/>
</dbReference>
<protein>
    <recommendedName>
        <fullName evidence="5 6">Multifunctional fusion protein</fullName>
    </recommendedName>
    <domain>
        <recommendedName>
            <fullName evidence="5">Elongation factor Ts, chloroplastic</fullName>
            <shortName evidence="5">EF-Ts</shortName>
        </recommendedName>
    </domain>
    <domain>
        <recommendedName>
            <fullName evidence="6">Elongation factor Ts, mitochondrial</fullName>
            <shortName evidence="6">EF-TsMt</shortName>
        </recommendedName>
    </domain>
</protein>
<dbReference type="HAMAP" id="MF_00050">
    <property type="entry name" value="EF_Ts"/>
    <property type="match status" value="1"/>
</dbReference>
<dbReference type="GO" id="GO:0009507">
    <property type="term" value="C:chloroplast"/>
    <property type="evidence" value="ECO:0007669"/>
    <property type="project" value="UniProtKB-SubCell"/>
</dbReference>
<dbReference type="InterPro" id="IPR036402">
    <property type="entry name" value="EF-Ts_dimer_sf"/>
</dbReference>
<dbReference type="Pfam" id="PF00889">
    <property type="entry name" value="EF_TS"/>
    <property type="match status" value="1"/>
</dbReference>
<feature type="domain" description="Translation elongation factor EFTs/EF1B dimerisation" evidence="7">
    <location>
        <begin position="56"/>
        <end position="200"/>
    </location>
</feature>
<evidence type="ECO:0000256" key="1">
    <source>
        <dbReference type="ARBA" id="ARBA00005532"/>
    </source>
</evidence>
<dbReference type="PROSITE" id="PS01127">
    <property type="entry name" value="EF_TS_2"/>
    <property type="match status" value="1"/>
</dbReference>
<evidence type="ECO:0000256" key="6">
    <source>
        <dbReference type="HAMAP-Rule" id="MF_03135"/>
    </source>
</evidence>
<dbReference type="PROSITE" id="PS01126">
    <property type="entry name" value="EF_TS_1"/>
    <property type="match status" value="1"/>
</dbReference>
<comment type="similarity">
    <text evidence="1 5">Belongs to the EF-Ts family.</text>
</comment>
<dbReference type="GO" id="GO:0005739">
    <property type="term" value="C:mitochondrion"/>
    <property type="evidence" value="ECO:0007669"/>
    <property type="project" value="UniProtKB-SubCell"/>
</dbReference>
<dbReference type="RefSeq" id="YP_009393094.1">
    <property type="nucleotide sequence ID" value="NC_035266.1"/>
</dbReference>
<sequence length="220" mass="24944">MQKKISSESIKELRIKTGAGMMDCKKALEASEGQIDAAIESLRKKGLASADKKSHRIATEGLVESYIHSGSRIGVLVELNCETDFVARQTEFSMLAKDIAMQLAACQLVNYVSKDDIPEQLVLYETKIESEKEDLSKKTLQIKEQIIKNRVEKRLKELCLVDQPFIKDPTITVQELVKRHIALLGENIKIRRFERFILGEGLEHKSTNLTQEISNMIQNK</sequence>
<comment type="function">
    <text evidence="4 5">Associates with the EF-Tu.GDP complex and induces the exchange of GDP to GTP. It remains bound to the aminoacyl-tRNA.EF-Tu.GTP complex up to the GTP hydrolysis stage on the ribosome.</text>
</comment>
<gene>
    <name evidence="5 8" type="primary">tsf</name>
</gene>
<dbReference type="SUPFAM" id="SSF54713">
    <property type="entry name" value="Elongation factor Ts (EF-Ts), dimerisation domain"/>
    <property type="match status" value="1"/>
</dbReference>
<dbReference type="PANTHER" id="PTHR11741">
    <property type="entry name" value="ELONGATION FACTOR TS"/>
    <property type="match status" value="1"/>
</dbReference>
<keyword evidence="8" id="KW-0150">Chloroplast</keyword>
<evidence type="ECO:0000256" key="3">
    <source>
        <dbReference type="ARBA" id="ARBA00022917"/>
    </source>
</evidence>
<keyword evidence="6" id="KW-0496">Mitochondrion</keyword>
<dbReference type="Gene3D" id="1.10.286.20">
    <property type="match status" value="1"/>
</dbReference>
<dbReference type="AlphaFoldDB" id="A0A1Z1M6L8"/>
<evidence type="ECO:0000313" key="8">
    <source>
        <dbReference type="EMBL" id="ARW61656.1"/>
    </source>
</evidence>
<dbReference type="GO" id="GO:0070125">
    <property type="term" value="P:mitochondrial translational elongation"/>
    <property type="evidence" value="ECO:0007669"/>
    <property type="project" value="TreeGrafter"/>
</dbReference>
<keyword evidence="2 5" id="KW-0251">Elongation factor</keyword>
<dbReference type="GeneID" id="33354737"/>
<geneLocation type="chloroplast" evidence="8"/>
<dbReference type="InterPro" id="IPR014039">
    <property type="entry name" value="Transl_elong_EFTs/EF1B_dimer"/>
</dbReference>